<name>W4M8H6_9BACT</name>
<evidence type="ECO:0000313" key="2">
    <source>
        <dbReference type="Proteomes" id="UP000019140"/>
    </source>
</evidence>
<dbReference type="HOGENOM" id="CLU_607680_0_0_7"/>
<gene>
    <name evidence="1" type="ORF">ETSY2_15790</name>
</gene>
<organism evidence="1 2">
    <name type="scientific">Candidatus Entotheonella gemina</name>
    <dbReference type="NCBI Taxonomy" id="1429439"/>
    <lineage>
        <taxon>Bacteria</taxon>
        <taxon>Pseudomonadati</taxon>
        <taxon>Nitrospinota/Tectimicrobiota group</taxon>
        <taxon>Candidatus Tectimicrobiota</taxon>
        <taxon>Candidatus Entotheonellia</taxon>
        <taxon>Candidatus Entotheonellales</taxon>
        <taxon>Candidatus Entotheonellaceae</taxon>
        <taxon>Candidatus Entotheonella</taxon>
    </lineage>
</organism>
<proteinExistence type="predicted"/>
<evidence type="ECO:0000313" key="1">
    <source>
        <dbReference type="EMBL" id="ETX06664.1"/>
    </source>
</evidence>
<dbReference type="EMBL" id="AZHX01000638">
    <property type="protein sequence ID" value="ETX06664.1"/>
    <property type="molecule type" value="Genomic_DNA"/>
</dbReference>
<feature type="non-terminal residue" evidence="1">
    <location>
        <position position="452"/>
    </location>
</feature>
<keyword evidence="2" id="KW-1185">Reference proteome</keyword>
<protein>
    <submittedName>
        <fullName evidence="1">Uncharacterized protein</fullName>
    </submittedName>
</protein>
<dbReference type="AlphaFoldDB" id="W4M8H6"/>
<accession>W4M8H6</accession>
<dbReference type="Proteomes" id="UP000019140">
    <property type="component" value="Unassembled WGS sequence"/>
</dbReference>
<reference evidence="1 2" key="1">
    <citation type="journal article" date="2014" name="Nature">
        <title>An environmental bacterial taxon with a large and distinct metabolic repertoire.</title>
        <authorList>
            <person name="Wilson M.C."/>
            <person name="Mori T."/>
            <person name="Ruckert C."/>
            <person name="Uria A.R."/>
            <person name="Helf M.J."/>
            <person name="Takada K."/>
            <person name="Gernert C."/>
            <person name="Steffens U.A."/>
            <person name="Heycke N."/>
            <person name="Schmitt S."/>
            <person name="Rinke C."/>
            <person name="Helfrich E.J."/>
            <person name="Brachmann A.O."/>
            <person name="Gurgui C."/>
            <person name="Wakimoto T."/>
            <person name="Kracht M."/>
            <person name="Crusemann M."/>
            <person name="Hentschel U."/>
            <person name="Abe I."/>
            <person name="Matsunaga S."/>
            <person name="Kalinowski J."/>
            <person name="Takeyama H."/>
            <person name="Piel J."/>
        </authorList>
    </citation>
    <scope>NUCLEOTIDE SEQUENCE [LARGE SCALE GENOMIC DNA]</scope>
    <source>
        <strain evidence="2">TSY2</strain>
    </source>
</reference>
<sequence length="452" mass="49080">MDFEPSRGAVHRVGDTWVSLDASFKPYQYTPGLDLVHNVPLDEAGAMDEALSSAEVDDAAGWIRGIDSDLLQEHLSAYQDRVRDYILAHEDATTVGDIFGAKSIVATNHEVLATSLPYRVMARGGTMAQVPDQLRHQFGFALYASALDRHFDTPVLRYVGSLSALSHRKLSLSFQPASPSDAALLASFAENVPEDPADFDLSTVNASLPGYLIELTAELRVDGEVVASGGVFRMGEELVSTLGLYDPVQGWDDEDNRVIAGEFQVVMVDGAGVARSHLESQAAKAQALKAQAEAGELSGVSAEVVLGEWYYTALLTYFWTEGVRERGSAGPLGMVSYRRPSFGRVTSVLQPQYVFGVARRVMVGSVEIDIDRVGYVTADQAHDRDRQITYVIRRGFRLSGLEHVVLERVLSLEGAPVEAVSTVKALGQAHAEGQRLYLVSPDNGEHSVILTP</sequence>
<comment type="caution">
    <text evidence="1">The sequence shown here is derived from an EMBL/GenBank/DDBJ whole genome shotgun (WGS) entry which is preliminary data.</text>
</comment>